<sequence>MTHASASSLQDRAQPWNGGAENVRHPETLLVRVRKTCIHPVCGDSSQERFIASESEREGSKEARLTITQQGDTMAQ</sequence>
<comment type="caution">
    <text evidence="2">The sequence shown here is derived from an EMBL/GenBank/DDBJ whole genome shotgun (WGS) entry which is preliminary data.</text>
</comment>
<feature type="region of interest" description="Disordered" evidence="1">
    <location>
        <begin position="1"/>
        <end position="22"/>
    </location>
</feature>
<evidence type="ECO:0000313" key="3">
    <source>
        <dbReference type="Proteomes" id="UP000287033"/>
    </source>
</evidence>
<dbReference type="AlphaFoldDB" id="A0A401S6X2"/>
<dbReference type="EMBL" id="BEZZ01000112">
    <property type="protein sequence ID" value="GCC26143.1"/>
    <property type="molecule type" value="Genomic_DNA"/>
</dbReference>
<organism evidence="2 3">
    <name type="scientific">Chiloscyllium punctatum</name>
    <name type="common">Brownbanded bambooshark</name>
    <name type="synonym">Hemiscyllium punctatum</name>
    <dbReference type="NCBI Taxonomy" id="137246"/>
    <lineage>
        <taxon>Eukaryota</taxon>
        <taxon>Metazoa</taxon>
        <taxon>Chordata</taxon>
        <taxon>Craniata</taxon>
        <taxon>Vertebrata</taxon>
        <taxon>Chondrichthyes</taxon>
        <taxon>Elasmobranchii</taxon>
        <taxon>Galeomorphii</taxon>
        <taxon>Galeoidea</taxon>
        <taxon>Orectolobiformes</taxon>
        <taxon>Hemiscylliidae</taxon>
        <taxon>Chiloscyllium</taxon>
    </lineage>
</organism>
<evidence type="ECO:0000313" key="2">
    <source>
        <dbReference type="EMBL" id="GCC26143.1"/>
    </source>
</evidence>
<feature type="compositionally biased region" description="Basic and acidic residues" evidence="1">
    <location>
        <begin position="54"/>
        <end position="64"/>
    </location>
</feature>
<gene>
    <name evidence="2" type="ORF">chiPu_0004557</name>
</gene>
<keyword evidence="3" id="KW-1185">Reference proteome</keyword>
<feature type="compositionally biased region" description="Polar residues" evidence="1">
    <location>
        <begin position="66"/>
        <end position="76"/>
    </location>
</feature>
<dbReference type="Proteomes" id="UP000287033">
    <property type="component" value="Unassembled WGS sequence"/>
</dbReference>
<feature type="region of interest" description="Disordered" evidence="1">
    <location>
        <begin position="48"/>
        <end position="76"/>
    </location>
</feature>
<reference evidence="2 3" key="1">
    <citation type="journal article" date="2018" name="Nat. Ecol. Evol.">
        <title>Shark genomes provide insights into elasmobranch evolution and the origin of vertebrates.</title>
        <authorList>
            <person name="Hara Y"/>
            <person name="Yamaguchi K"/>
            <person name="Onimaru K"/>
            <person name="Kadota M"/>
            <person name="Koyanagi M"/>
            <person name="Keeley SD"/>
            <person name="Tatsumi K"/>
            <person name="Tanaka K"/>
            <person name="Motone F"/>
            <person name="Kageyama Y"/>
            <person name="Nozu R"/>
            <person name="Adachi N"/>
            <person name="Nishimura O"/>
            <person name="Nakagawa R"/>
            <person name="Tanegashima C"/>
            <person name="Kiyatake I"/>
            <person name="Matsumoto R"/>
            <person name="Murakumo K"/>
            <person name="Nishida K"/>
            <person name="Terakita A"/>
            <person name="Kuratani S"/>
            <person name="Sato K"/>
            <person name="Hyodo S Kuraku.S."/>
        </authorList>
    </citation>
    <scope>NUCLEOTIDE SEQUENCE [LARGE SCALE GENOMIC DNA]</scope>
</reference>
<proteinExistence type="predicted"/>
<accession>A0A401S6X2</accession>
<evidence type="ECO:0000256" key="1">
    <source>
        <dbReference type="SAM" id="MobiDB-lite"/>
    </source>
</evidence>
<protein>
    <submittedName>
        <fullName evidence="2">Uncharacterized protein</fullName>
    </submittedName>
</protein>
<feature type="compositionally biased region" description="Polar residues" evidence="1">
    <location>
        <begin position="1"/>
        <end position="11"/>
    </location>
</feature>
<name>A0A401S6X2_CHIPU</name>